<dbReference type="GO" id="GO:0005524">
    <property type="term" value="F:ATP binding"/>
    <property type="evidence" value="ECO:0007669"/>
    <property type="project" value="UniProtKB-KW"/>
</dbReference>
<accession>A0A382N2A6</accession>
<name>A0A382N2A6_9ZZZZ</name>
<protein>
    <recommendedName>
        <fullName evidence="4">Oligopeptide/dipeptide ABC transporter C-terminal domain-containing protein</fullName>
    </recommendedName>
</protein>
<gene>
    <name evidence="5" type="ORF">METZ01_LOCUS308153</name>
</gene>
<proteinExistence type="predicted"/>
<dbReference type="EMBL" id="UINC01097523">
    <property type="protein sequence ID" value="SVC55299.1"/>
    <property type="molecule type" value="Genomic_DNA"/>
</dbReference>
<dbReference type="NCBIfam" id="TIGR01727">
    <property type="entry name" value="oligo_HPY"/>
    <property type="match status" value="1"/>
</dbReference>
<keyword evidence="3" id="KW-0067">ATP-binding</keyword>
<evidence type="ECO:0000256" key="3">
    <source>
        <dbReference type="ARBA" id="ARBA00022840"/>
    </source>
</evidence>
<keyword evidence="2" id="KW-0547">Nucleotide-binding</keyword>
<sequence length="179" mass="20127">QRVAIAMAIALDPKIVIADEPVTALDVIVQRQILDLFDKLKKSLNLSIILVTHDISVIAYTCQKVAVMYAGEIIEMGKVQSVLERPLHPYTMGLNNAFPDLLSKKSDFLVPIEGSPPNLLNPPTGCRFKMRCPFSQVQCNNKPEKFKLSDQHQVSCWRENESEQIRIKASQASTWVHNV</sequence>
<dbReference type="PANTHER" id="PTHR43067">
    <property type="entry name" value="OLIGOPEPTIDE/DIPEPTIDE ABC TRANSPORTER, ATPASE SUBUNIT"/>
    <property type="match status" value="1"/>
</dbReference>
<reference evidence="5" key="1">
    <citation type="submission" date="2018-05" db="EMBL/GenBank/DDBJ databases">
        <authorList>
            <person name="Lanie J.A."/>
            <person name="Ng W.-L."/>
            <person name="Kazmierczak K.M."/>
            <person name="Andrzejewski T.M."/>
            <person name="Davidsen T.M."/>
            <person name="Wayne K.J."/>
            <person name="Tettelin H."/>
            <person name="Glass J.I."/>
            <person name="Rusch D."/>
            <person name="Podicherti R."/>
            <person name="Tsui H.-C.T."/>
            <person name="Winkler M.E."/>
        </authorList>
    </citation>
    <scope>NUCLEOTIDE SEQUENCE</scope>
</reference>
<dbReference type="Gene3D" id="3.40.50.300">
    <property type="entry name" value="P-loop containing nucleotide triphosphate hydrolases"/>
    <property type="match status" value="1"/>
</dbReference>
<organism evidence="5">
    <name type="scientific">marine metagenome</name>
    <dbReference type="NCBI Taxonomy" id="408172"/>
    <lineage>
        <taxon>unclassified sequences</taxon>
        <taxon>metagenomes</taxon>
        <taxon>ecological metagenomes</taxon>
    </lineage>
</organism>
<dbReference type="GO" id="GO:0015833">
    <property type="term" value="P:peptide transport"/>
    <property type="evidence" value="ECO:0007669"/>
    <property type="project" value="InterPro"/>
</dbReference>
<evidence type="ECO:0000256" key="1">
    <source>
        <dbReference type="ARBA" id="ARBA00022448"/>
    </source>
</evidence>
<keyword evidence="1" id="KW-0813">Transport</keyword>
<dbReference type="PANTHER" id="PTHR43067:SF3">
    <property type="entry name" value="MALTOSE ABC TRANSPORTER, ATP-BINDING PROTEIN"/>
    <property type="match status" value="1"/>
</dbReference>
<dbReference type="SUPFAM" id="SSF52540">
    <property type="entry name" value="P-loop containing nucleoside triphosphate hydrolases"/>
    <property type="match status" value="1"/>
</dbReference>
<dbReference type="AlphaFoldDB" id="A0A382N2A6"/>
<evidence type="ECO:0000313" key="5">
    <source>
        <dbReference type="EMBL" id="SVC55299.1"/>
    </source>
</evidence>
<feature type="domain" description="Oligopeptide/dipeptide ABC transporter C-terminal" evidence="4">
    <location>
        <begin position="74"/>
        <end position="139"/>
    </location>
</feature>
<evidence type="ECO:0000259" key="4">
    <source>
        <dbReference type="Pfam" id="PF08352"/>
    </source>
</evidence>
<feature type="non-terminal residue" evidence="5">
    <location>
        <position position="1"/>
    </location>
</feature>
<dbReference type="Pfam" id="PF08352">
    <property type="entry name" value="oligo_HPY"/>
    <property type="match status" value="1"/>
</dbReference>
<evidence type="ECO:0000256" key="2">
    <source>
        <dbReference type="ARBA" id="ARBA00022741"/>
    </source>
</evidence>
<dbReference type="InterPro" id="IPR013563">
    <property type="entry name" value="Oligopep_ABC_C"/>
</dbReference>
<dbReference type="InterPro" id="IPR027417">
    <property type="entry name" value="P-loop_NTPase"/>
</dbReference>